<dbReference type="AlphaFoldDB" id="A0A1U9R188"/>
<evidence type="ECO:0008006" key="4">
    <source>
        <dbReference type="Google" id="ProtNLM"/>
    </source>
</evidence>
<dbReference type="Gene3D" id="3.90.1140.10">
    <property type="entry name" value="Cyclic phosphodiesterase"/>
    <property type="match status" value="1"/>
</dbReference>
<evidence type="ECO:0000313" key="1">
    <source>
        <dbReference type="EMBL" id="AQU70251.1"/>
    </source>
</evidence>
<proteinExistence type="predicted"/>
<dbReference type="Proteomes" id="UP000189677">
    <property type="component" value="Chromosome"/>
</dbReference>
<protein>
    <recommendedName>
        <fullName evidence="4">2'-5' RNA ligase</fullName>
    </recommendedName>
</protein>
<dbReference type="InterPro" id="IPR009097">
    <property type="entry name" value="Cyclic_Pdiesterase"/>
</dbReference>
<dbReference type="KEGG" id="snw:BBN63_32795"/>
<name>A0A1U9R188_STRNV</name>
<evidence type="ECO:0000313" key="3">
    <source>
        <dbReference type="Proteomes" id="UP000189677"/>
    </source>
</evidence>
<dbReference type="EMBL" id="CP018047">
    <property type="protein sequence ID" value="AQU70262.1"/>
    <property type="molecule type" value="Genomic_DNA"/>
</dbReference>
<keyword evidence="3" id="KW-1185">Reference proteome</keyword>
<dbReference type="SUPFAM" id="SSF55144">
    <property type="entry name" value="LigT-like"/>
    <property type="match status" value="1"/>
</dbReference>
<evidence type="ECO:0000313" key="2">
    <source>
        <dbReference type="EMBL" id="AQU70262.1"/>
    </source>
</evidence>
<sequence>MEPFTPKFQGRPWVSGMRVLHVYVLPRAGADDELLSIAHACRPILADYPIDPQCGSDPTDAGLLHLTGEMLADVPSDEYDETARAQAVGALRAELAGVQAFTTEVGPPIGNVAGVVLDVWPEADTVDLIERIRSAIRTARGDQALRHSGGRPHISLGYGYGSASSDPLNGELRNKVVPRRATLFVDRVHLLDVAWTLDEELGGWRMTWEPVAEIPLGG</sequence>
<organism evidence="2 3">
    <name type="scientific">Streptomyces niveus</name>
    <name type="common">Streptomyces spheroides</name>
    <dbReference type="NCBI Taxonomy" id="193462"/>
    <lineage>
        <taxon>Bacteria</taxon>
        <taxon>Bacillati</taxon>
        <taxon>Actinomycetota</taxon>
        <taxon>Actinomycetes</taxon>
        <taxon>Kitasatosporales</taxon>
        <taxon>Streptomycetaceae</taxon>
        <taxon>Streptomyces</taxon>
    </lineage>
</organism>
<dbReference type="EMBL" id="CP018047">
    <property type="protein sequence ID" value="AQU70251.1"/>
    <property type="molecule type" value="Genomic_DNA"/>
</dbReference>
<accession>A0A1U9R188</accession>
<gene>
    <name evidence="1" type="ORF">BBN63_32795</name>
    <name evidence="2" type="ORF">BBN63_32855</name>
</gene>
<reference evidence="2 3" key="1">
    <citation type="submission" date="2016-11" db="EMBL/GenBank/DDBJ databases">
        <title>Complete genome sequence of Streptomyces niveus SCSIO 3406.</title>
        <authorList>
            <person name="Zhu Q."/>
            <person name="Cheng W."/>
            <person name="Song Y."/>
            <person name="Li Q."/>
            <person name="Ju J."/>
        </authorList>
    </citation>
    <scope>NUCLEOTIDE SEQUENCE [LARGE SCALE GENOMIC DNA]</scope>
    <source>
        <strain evidence="2 3">SCSIO 3406</strain>
    </source>
</reference>
<dbReference type="KEGG" id="snw:BBN63_32855"/>